<proteinExistence type="predicted"/>
<dbReference type="PANTHER" id="PTHR39605:SF1">
    <property type="entry name" value="MAJOR FACILITATOR SUPERFAMILY (MFS) PROFILE DOMAIN-CONTAINING PROTEIN"/>
    <property type="match status" value="1"/>
</dbReference>
<sequence length="173" mass="18714">MDVYNAYNLGTAGWLATQAVPLLLTPRVIISLLSEEMKTATDLETYFCRCLSFSLLALAFMSLLLTGFIPINEFPEGETATTTPYAVPTLFGTMTYHIATAIYLYVRWNSGGTASIALGAVASGVLSVMGVWCLLFATDKGHISKRTGADKRTSGWPFKNEIADQKKGGKKGL</sequence>
<accession>A0A9P4I133</accession>
<keyword evidence="1" id="KW-0812">Transmembrane</keyword>
<evidence type="ECO:0000256" key="1">
    <source>
        <dbReference type="SAM" id="Phobius"/>
    </source>
</evidence>
<protein>
    <submittedName>
        <fullName evidence="2">Uncharacterized protein</fullName>
    </submittedName>
</protein>
<dbReference type="PANTHER" id="PTHR39605">
    <property type="entry name" value="MAJOR FACILITATOR SUPERFAMILY (MFS) PROFILE DOMAIN-CONTAINING PROTEIN"/>
    <property type="match status" value="1"/>
</dbReference>
<evidence type="ECO:0000313" key="2">
    <source>
        <dbReference type="EMBL" id="KAF2093021.1"/>
    </source>
</evidence>
<keyword evidence="1" id="KW-1133">Transmembrane helix</keyword>
<dbReference type="OrthoDB" id="2550114at2759"/>
<dbReference type="EMBL" id="ML978140">
    <property type="protein sequence ID" value="KAF2093021.1"/>
    <property type="molecule type" value="Genomic_DNA"/>
</dbReference>
<gene>
    <name evidence="2" type="ORF">NA57DRAFT_81702</name>
</gene>
<dbReference type="AlphaFoldDB" id="A0A9P4I133"/>
<organism evidence="2 3">
    <name type="scientific">Rhizodiscina lignyota</name>
    <dbReference type="NCBI Taxonomy" id="1504668"/>
    <lineage>
        <taxon>Eukaryota</taxon>
        <taxon>Fungi</taxon>
        <taxon>Dikarya</taxon>
        <taxon>Ascomycota</taxon>
        <taxon>Pezizomycotina</taxon>
        <taxon>Dothideomycetes</taxon>
        <taxon>Pleosporomycetidae</taxon>
        <taxon>Aulographales</taxon>
        <taxon>Rhizodiscinaceae</taxon>
        <taxon>Rhizodiscina</taxon>
    </lineage>
</organism>
<feature type="transmembrane region" description="Helical" evidence="1">
    <location>
        <begin position="118"/>
        <end position="137"/>
    </location>
</feature>
<dbReference type="Proteomes" id="UP000799772">
    <property type="component" value="Unassembled WGS sequence"/>
</dbReference>
<reference evidence="2" key="1">
    <citation type="journal article" date="2020" name="Stud. Mycol.">
        <title>101 Dothideomycetes genomes: a test case for predicting lifestyles and emergence of pathogens.</title>
        <authorList>
            <person name="Haridas S."/>
            <person name="Albert R."/>
            <person name="Binder M."/>
            <person name="Bloem J."/>
            <person name="Labutti K."/>
            <person name="Salamov A."/>
            <person name="Andreopoulos B."/>
            <person name="Baker S."/>
            <person name="Barry K."/>
            <person name="Bills G."/>
            <person name="Bluhm B."/>
            <person name="Cannon C."/>
            <person name="Castanera R."/>
            <person name="Culley D."/>
            <person name="Daum C."/>
            <person name="Ezra D."/>
            <person name="Gonzalez J."/>
            <person name="Henrissat B."/>
            <person name="Kuo A."/>
            <person name="Liang C."/>
            <person name="Lipzen A."/>
            <person name="Lutzoni F."/>
            <person name="Magnuson J."/>
            <person name="Mondo S."/>
            <person name="Nolan M."/>
            <person name="Ohm R."/>
            <person name="Pangilinan J."/>
            <person name="Park H.-J."/>
            <person name="Ramirez L."/>
            <person name="Alfaro M."/>
            <person name="Sun H."/>
            <person name="Tritt A."/>
            <person name="Yoshinaga Y."/>
            <person name="Zwiers L.-H."/>
            <person name="Turgeon B."/>
            <person name="Goodwin S."/>
            <person name="Spatafora J."/>
            <person name="Crous P."/>
            <person name="Grigoriev I."/>
        </authorList>
    </citation>
    <scope>NUCLEOTIDE SEQUENCE</scope>
    <source>
        <strain evidence="2">CBS 133067</strain>
    </source>
</reference>
<keyword evidence="3" id="KW-1185">Reference proteome</keyword>
<keyword evidence="1" id="KW-0472">Membrane</keyword>
<feature type="transmembrane region" description="Helical" evidence="1">
    <location>
        <begin position="46"/>
        <end position="65"/>
    </location>
</feature>
<feature type="transmembrane region" description="Helical" evidence="1">
    <location>
        <begin position="12"/>
        <end position="34"/>
    </location>
</feature>
<evidence type="ECO:0000313" key="3">
    <source>
        <dbReference type="Proteomes" id="UP000799772"/>
    </source>
</evidence>
<comment type="caution">
    <text evidence="2">The sequence shown here is derived from an EMBL/GenBank/DDBJ whole genome shotgun (WGS) entry which is preliminary data.</text>
</comment>
<feature type="transmembrane region" description="Helical" evidence="1">
    <location>
        <begin position="85"/>
        <end position="106"/>
    </location>
</feature>
<name>A0A9P4I133_9PEZI</name>